<feature type="transmembrane region" description="Helical" evidence="1">
    <location>
        <begin position="258"/>
        <end position="276"/>
    </location>
</feature>
<feature type="transmembrane region" description="Helical" evidence="1">
    <location>
        <begin position="283"/>
        <end position="308"/>
    </location>
</feature>
<feature type="transmembrane region" description="Helical" evidence="1">
    <location>
        <begin position="218"/>
        <end position="238"/>
    </location>
</feature>
<feature type="transmembrane region" description="Helical" evidence="1">
    <location>
        <begin position="146"/>
        <end position="164"/>
    </location>
</feature>
<feature type="domain" description="Acyltransferase 3" evidence="2">
    <location>
        <begin position="5"/>
        <end position="337"/>
    </location>
</feature>
<dbReference type="Proteomes" id="UP000270205">
    <property type="component" value="Unassembled WGS sequence"/>
</dbReference>
<proteinExistence type="predicted"/>
<dbReference type="AlphaFoldDB" id="A0A7Z8YMM1"/>
<sequence>MKRDLYIDFAKGFATISVIFIHSAFFSGQLYVPSEVRSLSLLFDVVLFYALSGITSGGNLDKTFYRLIKLQITYMLFVTLIFFLDYFIKVIGLNFYTIDELKEFYKIFGEKYVPQSISTYPQWQNLGNWYLHNYVKADSFPVIMGSFWYLKVYFILAILGALILRFFPKHVHCFIALCFGLTLFFYFFPAYYPTGHVGYVSIYLGVFLLGNQLKGKKISPITIGMAFTIAAIALAWAIQHYGLNYHLNKNKFPPKLPYIIWISFSVILLFSLYNRWKIKNQSIFTFIGNNAIFFYFSQGISSTMIYFLVDALKENMHWSVLLPIAFLTNVLLAILIAIALKKYDAIGWKILEFLRQKTSKS</sequence>
<organism evidence="3 4">
    <name type="scientific">Bergeyella zoohelcum</name>
    <dbReference type="NCBI Taxonomy" id="1015"/>
    <lineage>
        <taxon>Bacteria</taxon>
        <taxon>Pseudomonadati</taxon>
        <taxon>Bacteroidota</taxon>
        <taxon>Flavobacteriia</taxon>
        <taxon>Flavobacteriales</taxon>
        <taxon>Weeksellaceae</taxon>
        <taxon>Bergeyella</taxon>
    </lineage>
</organism>
<feature type="transmembrane region" description="Helical" evidence="1">
    <location>
        <begin position="12"/>
        <end position="32"/>
    </location>
</feature>
<keyword evidence="1" id="KW-0812">Transmembrane</keyword>
<evidence type="ECO:0000313" key="4">
    <source>
        <dbReference type="Proteomes" id="UP000270205"/>
    </source>
</evidence>
<keyword evidence="1" id="KW-1133">Transmembrane helix</keyword>
<reference evidence="3 4" key="1">
    <citation type="submission" date="2018-11" db="EMBL/GenBank/DDBJ databases">
        <authorList>
            <consortium name="Pathogen Informatics"/>
        </authorList>
    </citation>
    <scope>NUCLEOTIDE SEQUENCE [LARGE SCALE GENOMIC DNA]</scope>
    <source>
        <strain evidence="3 4">NCTC12929</strain>
    </source>
</reference>
<name>A0A7Z8YMM1_9FLAO</name>
<dbReference type="EMBL" id="UYIV01000001">
    <property type="protein sequence ID" value="VDH03487.1"/>
    <property type="molecule type" value="Genomic_DNA"/>
</dbReference>
<accession>A0A7Z8YMM1</accession>
<evidence type="ECO:0000313" key="3">
    <source>
        <dbReference type="EMBL" id="VDH03487.1"/>
    </source>
</evidence>
<evidence type="ECO:0000256" key="1">
    <source>
        <dbReference type="SAM" id="Phobius"/>
    </source>
</evidence>
<comment type="caution">
    <text evidence="3">The sequence shown here is derived from an EMBL/GenBank/DDBJ whole genome shotgun (WGS) entry which is preliminary data.</text>
</comment>
<dbReference type="RefSeq" id="WP_125150924.1">
    <property type="nucleotide sequence ID" value="NZ_UYIV01000001.1"/>
</dbReference>
<keyword evidence="3" id="KW-0808">Transferase</keyword>
<evidence type="ECO:0000259" key="2">
    <source>
        <dbReference type="Pfam" id="PF01757"/>
    </source>
</evidence>
<feature type="transmembrane region" description="Helical" evidence="1">
    <location>
        <begin position="38"/>
        <end position="60"/>
    </location>
</feature>
<protein>
    <submittedName>
        <fullName evidence="3">Fucose 4-O-acetylase and related acetyltransferases</fullName>
    </submittedName>
</protein>
<gene>
    <name evidence="3" type="ORF">NCTC12929_00873</name>
</gene>
<feature type="transmembrane region" description="Helical" evidence="1">
    <location>
        <begin position="171"/>
        <end position="188"/>
    </location>
</feature>
<keyword evidence="1" id="KW-0472">Membrane</keyword>
<feature type="transmembrane region" description="Helical" evidence="1">
    <location>
        <begin position="194"/>
        <end position="211"/>
    </location>
</feature>
<feature type="transmembrane region" description="Helical" evidence="1">
    <location>
        <begin position="320"/>
        <end position="340"/>
    </location>
</feature>
<dbReference type="GO" id="GO:0016747">
    <property type="term" value="F:acyltransferase activity, transferring groups other than amino-acyl groups"/>
    <property type="evidence" value="ECO:0007669"/>
    <property type="project" value="InterPro"/>
</dbReference>
<dbReference type="InterPro" id="IPR002656">
    <property type="entry name" value="Acyl_transf_3_dom"/>
</dbReference>
<feature type="transmembrane region" description="Helical" evidence="1">
    <location>
        <begin position="72"/>
        <end position="96"/>
    </location>
</feature>
<dbReference type="Pfam" id="PF01757">
    <property type="entry name" value="Acyl_transf_3"/>
    <property type="match status" value="1"/>
</dbReference>